<keyword evidence="13" id="KW-1185">Reference proteome</keyword>
<reference evidence="12 13" key="1">
    <citation type="submission" date="2016-03" db="EMBL/GenBank/DDBJ databases">
        <authorList>
            <person name="Devillers H."/>
        </authorList>
    </citation>
    <scope>NUCLEOTIDE SEQUENCE [LARGE SCALE GENOMIC DNA]</scope>
    <source>
        <strain evidence="12">CBS 6772</strain>
    </source>
</reference>
<dbReference type="Gene3D" id="3.40.50.1100">
    <property type="match status" value="2"/>
</dbReference>
<dbReference type="GO" id="GO:0003941">
    <property type="term" value="F:L-serine ammonia-lyase activity"/>
    <property type="evidence" value="ECO:0007669"/>
    <property type="project" value="UniProtKB-EC"/>
</dbReference>
<evidence type="ECO:0000256" key="4">
    <source>
        <dbReference type="ARBA" id="ARBA00010869"/>
    </source>
</evidence>
<evidence type="ECO:0000256" key="5">
    <source>
        <dbReference type="ARBA" id="ARBA00012093"/>
    </source>
</evidence>
<comment type="pathway">
    <text evidence="3">Carbohydrate biosynthesis; gluconeogenesis.</text>
</comment>
<dbReference type="InterPro" id="IPR050147">
    <property type="entry name" value="Ser/Thr_Dehydratase"/>
</dbReference>
<dbReference type="GO" id="GO:0005737">
    <property type="term" value="C:cytoplasm"/>
    <property type="evidence" value="ECO:0007669"/>
    <property type="project" value="UniProtKB-SubCell"/>
</dbReference>
<dbReference type="GO" id="GO:0006094">
    <property type="term" value="P:gluconeogenesis"/>
    <property type="evidence" value="ECO:0007669"/>
    <property type="project" value="UniProtKB-KW"/>
</dbReference>
<dbReference type="CDD" id="cd06448">
    <property type="entry name" value="L-Ser-dehyd"/>
    <property type="match status" value="1"/>
</dbReference>
<evidence type="ECO:0000256" key="2">
    <source>
        <dbReference type="ARBA" id="ARBA00004496"/>
    </source>
</evidence>
<dbReference type="SUPFAM" id="SSF53686">
    <property type="entry name" value="Tryptophan synthase beta subunit-like PLP-dependent enzymes"/>
    <property type="match status" value="1"/>
</dbReference>
<dbReference type="FunFam" id="3.40.50.1100:FF:000040">
    <property type="entry name" value="L-serine dehydratase, putative"/>
    <property type="match status" value="1"/>
</dbReference>
<dbReference type="GO" id="GO:0006565">
    <property type="term" value="P:L-serine catabolic process"/>
    <property type="evidence" value="ECO:0007669"/>
    <property type="project" value="TreeGrafter"/>
</dbReference>
<dbReference type="OrthoDB" id="7773036at2759"/>
<keyword evidence="8" id="KW-0663">Pyridoxal phosphate</keyword>
<evidence type="ECO:0000259" key="11">
    <source>
        <dbReference type="Pfam" id="PF00291"/>
    </source>
</evidence>
<dbReference type="InterPro" id="IPR036052">
    <property type="entry name" value="TrpB-like_PALP_sf"/>
</dbReference>
<evidence type="ECO:0000256" key="6">
    <source>
        <dbReference type="ARBA" id="ARBA00022432"/>
    </source>
</evidence>
<sequence length="338" mass="36443">MEVNYYEKTPLLHRNFGHRSRGPQFLMKCEFLQPAGSFKIRGISHLIKTSRIEASVKRNAEFAVVSSSGGNAGLAAAVASKIQAVPCSVVVPKSTKKRMVQKIEAAGAEVITVGSHWGEADEFLRTKLMPALREKRVEPLYVHPFDNRTIWEGHSSIIDEVVDQLAAKSISVGRIKAIVCSVGGGGLFSGIIKGLERHGLARHIPVIAVETKGCDVLSKSLEAGHPITLTQITSVATSLGSPYISDFAFEAAQKYGTKSIVLNDAEVLSTCIKFADDYHIVVEPACGASLHLCYNPEILSASLGYELDENDIIITIACGGSCSSYQELISTLNALQNE</sequence>
<keyword evidence="9" id="KW-0456">Lyase</keyword>
<keyword evidence="7" id="KW-0963">Cytoplasm</keyword>
<gene>
    <name evidence="12" type="ORF">LAFE_0G18998G</name>
</gene>
<dbReference type="GO" id="GO:0009097">
    <property type="term" value="P:isoleucine biosynthetic process"/>
    <property type="evidence" value="ECO:0007669"/>
    <property type="project" value="TreeGrafter"/>
</dbReference>
<dbReference type="GO" id="GO:0006567">
    <property type="term" value="P:L-threonine catabolic process"/>
    <property type="evidence" value="ECO:0007669"/>
    <property type="project" value="TreeGrafter"/>
</dbReference>
<keyword evidence="6" id="KW-0312">Gluconeogenesis</keyword>
<dbReference type="PANTHER" id="PTHR48078">
    <property type="entry name" value="THREONINE DEHYDRATASE, MITOCHONDRIAL-RELATED"/>
    <property type="match status" value="1"/>
</dbReference>
<feature type="domain" description="Tryptophan synthase beta chain-like PALP" evidence="11">
    <location>
        <begin position="6"/>
        <end position="318"/>
    </location>
</feature>
<comment type="similarity">
    <text evidence="4">Belongs to the serine/threonine dehydratase family.</text>
</comment>
<dbReference type="STRING" id="4955.A0A1G4MIZ1"/>
<dbReference type="AlphaFoldDB" id="A0A1G4MIZ1"/>
<evidence type="ECO:0000313" key="13">
    <source>
        <dbReference type="Proteomes" id="UP000190831"/>
    </source>
</evidence>
<evidence type="ECO:0000256" key="10">
    <source>
        <dbReference type="ARBA" id="ARBA00049406"/>
    </source>
</evidence>
<proteinExistence type="inferred from homology"/>
<dbReference type="Pfam" id="PF00291">
    <property type="entry name" value="PALP"/>
    <property type="match status" value="1"/>
</dbReference>
<evidence type="ECO:0000313" key="12">
    <source>
        <dbReference type="EMBL" id="SCW03823.1"/>
    </source>
</evidence>
<name>A0A1G4MIZ1_LACFM</name>
<evidence type="ECO:0000256" key="9">
    <source>
        <dbReference type="ARBA" id="ARBA00023239"/>
    </source>
</evidence>
<dbReference type="OMA" id="DGWVNIH"/>
<evidence type="ECO:0000256" key="3">
    <source>
        <dbReference type="ARBA" id="ARBA00004742"/>
    </source>
</evidence>
<dbReference type="PANTHER" id="PTHR48078:SF2">
    <property type="entry name" value="CATABOLIC L-SERINE_THREONINE DEHYDRATASE"/>
    <property type="match status" value="1"/>
</dbReference>
<evidence type="ECO:0000256" key="8">
    <source>
        <dbReference type="ARBA" id="ARBA00022898"/>
    </source>
</evidence>
<comment type="catalytic activity">
    <reaction evidence="10">
        <text>L-serine = pyruvate + NH4(+)</text>
        <dbReference type="Rhea" id="RHEA:19169"/>
        <dbReference type="ChEBI" id="CHEBI:15361"/>
        <dbReference type="ChEBI" id="CHEBI:28938"/>
        <dbReference type="ChEBI" id="CHEBI:33384"/>
        <dbReference type="EC" id="4.3.1.17"/>
    </reaction>
</comment>
<organism evidence="12 13">
    <name type="scientific">Lachancea fermentati</name>
    <name type="common">Zygosaccharomyces fermentati</name>
    <dbReference type="NCBI Taxonomy" id="4955"/>
    <lineage>
        <taxon>Eukaryota</taxon>
        <taxon>Fungi</taxon>
        <taxon>Dikarya</taxon>
        <taxon>Ascomycota</taxon>
        <taxon>Saccharomycotina</taxon>
        <taxon>Saccharomycetes</taxon>
        <taxon>Saccharomycetales</taxon>
        <taxon>Saccharomycetaceae</taxon>
        <taxon>Lachancea</taxon>
    </lineage>
</organism>
<comment type="cofactor">
    <cofactor evidence="1">
        <name>pyridoxal 5'-phosphate</name>
        <dbReference type="ChEBI" id="CHEBI:597326"/>
    </cofactor>
</comment>
<comment type="subcellular location">
    <subcellularLocation>
        <location evidence="2">Cytoplasm</location>
    </subcellularLocation>
</comment>
<evidence type="ECO:0000256" key="1">
    <source>
        <dbReference type="ARBA" id="ARBA00001933"/>
    </source>
</evidence>
<accession>A0A1G4MIZ1</accession>
<dbReference type="Proteomes" id="UP000190831">
    <property type="component" value="Chromosome G"/>
</dbReference>
<dbReference type="GO" id="GO:0004794">
    <property type="term" value="F:threonine deaminase activity"/>
    <property type="evidence" value="ECO:0007669"/>
    <property type="project" value="TreeGrafter"/>
</dbReference>
<dbReference type="EMBL" id="LT598486">
    <property type="protein sequence ID" value="SCW03823.1"/>
    <property type="molecule type" value="Genomic_DNA"/>
</dbReference>
<protein>
    <recommendedName>
        <fullName evidence="5">L-serine ammonia-lyase</fullName>
        <ecNumber evidence="5">4.3.1.17</ecNumber>
    </recommendedName>
</protein>
<evidence type="ECO:0000256" key="7">
    <source>
        <dbReference type="ARBA" id="ARBA00022490"/>
    </source>
</evidence>
<dbReference type="InterPro" id="IPR001926">
    <property type="entry name" value="TrpB-like_PALP"/>
</dbReference>
<dbReference type="EC" id="4.3.1.17" evidence="5"/>